<keyword evidence="6" id="KW-0414">Isoprene biosynthesis</keyword>
<comment type="similarity">
    <text evidence="2 7">Belongs to the FPP/GGPP synthase family.</text>
</comment>
<dbReference type="Gene3D" id="1.10.600.10">
    <property type="entry name" value="Farnesyl Diphosphate Synthase"/>
    <property type="match status" value="1"/>
</dbReference>
<evidence type="ECO:0000256" key="2">
    <source>
        <dbReference type="ARBA" id="ARBA00006706"/>
    </source>
</evidence>
<dbReference type="SUPFAM" id="SSF48576">
    <property type="entry name" value="Terpenoid synthases"/>
    <property type="match status" value="1"/>
</dbReference>
<dbReference type="PROSITE" id="PS00444">
    <property type="entry name" value="POLYPRENYL_SYNTHASE_2"/>
    <property type="match status" value="1"/>
</dbReference>
<dbReference type="Pfam" id="PF00348">
    <property type="entry name" value="polyprenyl_synt"/>
    <property type="match status" value="1"/>
</dbReference>
<dbReference type="SFLD" id="SFLDS00005">
    <property type="entry name" value="Isoprenoid_Synthase_Type_I"/>
    <property type="match status" value="1"/>
</dbReference>
<evidence type="ECO:0000313" key="8">
    <source>
        <dbReference type="EMBL" id="MCV2403882.1"/>
    </source>
</evidence>
<dbReference type="GO" id="GO:0004337">
    <property type="term" value="F:(2E,6E)-farnesyl diphosphate synthase activity"/>
    <property type="evidence" value="ECO:0007669"/>
    <property type="project" value="UniProtKB-EC"/>
</dbReference>
<dbReference type="InterPro" id="IPR008949">
    <property type="entry name" value="Isoprenoid_synthase_dom_sf"/>
</dbReference>
<dbReference type="InterPro" id="IPR000092">
    <property type="entry name" value="Polyprenyl_synt"/>
</dbReference>
<evidence type="ECO:0000256" key="7">
    <source>
        <dbReference type="RuleBase" id="RU004466"/>
    </source>
</evidence>
<dbReference type="SFLD" id="SFLDG01017">
    <property type="entry name" value="Polyprenyl_Transferase_Like"/>
    <property type="match status" value="1"/>
</dbReference>
<dbReference type="CDD" id="cd00685">
    <property type="entry name" value="Trans_IPPS_HT"/>
    <property type="match status" value="1"/>
</dbReference>
<dbReference type="Proteomes" id="UP001209713">
    <property type="component" value="Unassembled WGS sequence"/>
</dbReference>
<evidence type="ECO:0000256" key="5">
    <source>
        <dbReference type="ARBA" id="ARBA00022842"/>
    </source>
</evidence>
<dbReference type="PANTHER" id="PTHR43281">
    <property type="entry name" value="FARNESYL DIPHOSPHATE SYNTHASE"/>
    <property type="match status" value="1"/>
</dbReference>
<sequence length="293" mass="32258">MTLDVFSQYARNRVDLYLHQNLHQYAPAKALQEAMFYSLFNGGKRIRPMLTYATASLFSDVNNLTDASAAALESIHAYSLIHDDLPAMDDDDLRRGKPTCHIQYDEATAILAGDALQTFAFELLSNNELQQPTTQLSLIQELAKASGRHGMVTGQMIDLSNVGKNLDIQALEQMHLHKTGALIRASVRMGAISTGMRDQKVFDALDTYANAIGLAFQVQDDIIDITSDTETLGKQQFSDEDADKPTYPKLLGLEGAQKLAQQLNDQAINAISPFGDSAKPLVELANYIIGRNH</sequence>
<gene>
    <name evidence="8" type="primary">ispA</name>
    <name evidence="8" type="ORF">OFY17_13500</name>
</gene>
<reference evidence="8 9" key="1">
    <citation type="submission" date="2022-10" db="EMBL/GenBank/DDBJ databases">
        <title>Marinomonas transparenta sp. nov. and Marinomonas sargassi sp. nov., isolated from marine alga (Sargassum natans (L.) Gaillon).</title>
        <authorList>
            <person name="Wang Y."/>
        </authorList>
    </citation>
    <scope>NUCLEOTIDE SEQUENCE [LARGE SCALE GENOMIC DNA]</scope>
    <source>
        <strain evidence="8 9">C2222</strain>
    </source>
</reference>
<dbReference type="InterPro" id="IPR033749">
    <property type="entry name" value="Polyprenyl_synt_CS"/>
</dbReference>
<evidence type="ECO:0000256" key="4">
    <source>
        <dbReference type="ARBA" id="ARBA00022723"/>
    </source>
</evidence>
<name>A0ABT2YVF5_9GAMM</name>
<evidence type="ECO:0000256" key="3">
    <source>
        <dbReference type="ARBA" id="ARBA00022679"/>
    </source>
</evidence>
<protein>
    <submittedName>
        <fullName evidence="8">(2E,6E)-farnesyl diphosphate synthase</fullName>
        <ecNumber evidence="8">2.5.1.10</ecNumber>
    </submittedName>
</protein>
<organism evidence="8 9">
    <name type="scientific">Marinomonas sargassi</name>
    <dbReference type="NCBI Taxonomy" id="2984494"/>
    <lineage>
        <taxon>Bacteria</taxon>
        <taxon>Pseudomonadati</taxon>
        <taxon>Pseudomonadota</taxon>
        <taxon>Gammaproteobacteria</taxon>
        <taxon>Oceanospirillales</taxon>
        <taxon>Oceanospirillaceae</taxon>
        <taxon>Marinomonas</taxon>
    </lineage>
</organism>
<dbReference type="NCBIfam" id="NF045485">
    <property type="entry name" value="FPPsyn"/>
    <property type="match status" value="1"/>
</dbReference>
<dbReference type="EMBL" id="JAOVZB010000006">
    <property type="protein sequence ID" value="MCV2403882.1"/>
    <property type="molecule type" value="Genomic_DNA"/>
</dbReference>
<dbReference type="EC" id="2.5.1.10" evidence="8"/>
<keyword evidence="5" id="KW-0460">Magnesium</keyword>
<dbReference type="NCBIfam" id="NF007877">
    <property type="entry name" value="PRK10581.1"/>
    <property type="match status" value="1"/>
</dbReference>
<keyword evidence="4" id="KW-0479">Metal-binding</keyword>
<dbReference type="PROSITE" id="PS00723">
    <property type="entry name" value="POLYPRENYL_SYNTHASE_1"/>
    <property type="match status" value="1"/>
</dbReference>
<dbReference type="InterPro" id="IPR053378">
    <property type="entry name" value="Prenyl_diphosphate_synthase"/>
</dbReference>
<keyword evidence="3 7" id="KW-0808">Transferase</keyword>
<comment type="cofactor">
    <cofactor evidence="1">
        <name>Mg(2+)</name>
        <dbReference type="ChEBI" id="CHEBI:18420"/>
    </cofactor>
</comment>
<comment type="caution">
    <text evidence="8">The sequence shown here is derived from an EMBL/GenBank/DDBJ whole genome shotgun (WGS) entry which is preliminary data.</text>
</comment>
<evidence type="ECO:0000256" key="1">
    <source>
        <dbReference type="ARBA" id="ARBA00001946"/>
    </source>
</evidence>
<evidence type="ECO:0000256" key="6">
    <source>
        <dbReference type="ARBA" id="ARBA00023229"/>
    </source>
</evidence>
<keyword evidence="9" id="KW-1185">Reference proteome</keyword>
<accession>A0ABT2YVF5</accession>
<proteinExistence type="inferred from homology"/>
<evidence type="ECO:0000313" key="9">
    <source>
        <dbReference type="Proteomes" id="UP001209713"/>
    </source>
</evidence>
<dbReference type="PANTHER" id="PTHR43281:SF1">
    <property type="entry name" value="FARNESYL DIPHOSPHATE SYNTHASE"/>
    <property type="match status" value="1"/>
</dbReference>
<dbReference type="RefSeq" id="WP_263531264.1">
    <property type="nucleotide sequence ID" value="NZ_JAOVZB010000006.1"/>
</dbReference>